<evidence type="ECO:0000313" key="2">
    <source>
        <dbReference type="Proteomes" id="UP001549104"/>
    </source>
</evidence>
<sequence length="47" mass="5685">MKLLVRKQDSNYYASFTYLKNLNDSHDKMWVLQEHAPFILDILLEEI</sequence>
<dbReference type="Proteomes" id="UP001549104">
    <property type="component" value="Unassembled WGS sequence"/>
</dbReference>
<gene>
    <name evidence="1" type="ORF">ABIC55_001594</name>
</gene>
<evidence type="ECO:0008006" key="3">
    <source>
        <dbReference type="Google" id="ProtNLM"/>
    </source>
</evidence>
<dbReference type="EMBL" id="JBEPME010000001">
    <property type="protein sequence ID" value="MET3656510.1"/>
    <property type="molecule type" value="Genomic_DNA"/>
</dbReference>
<accession>A0ABV2K602</accession>
<organism evidence="1 2">
    <name type="scientific">Sporosarcina psychrophila</name>
    <name type="common">Bacillus psychrophilus</name>
    <dbReference type="NCBI Taxonomy" id="1476"/>
    <lineage>
        <taxon>Bacteria</taxon>
        <taxon>Bacillati</taxon>
        <taxon>Bacillota</taxon>
        <taxon>Bacilli</taxon>
        <taxon>Bacillales</taxon>
        <taxon>Caryophanaceae</taxon>
        <taxon>Sporosarcina</taxon>
    </lineage>
</organism>
<protein>
    <recommendedName>
        <fullName evidence="3">ATP synthase F1 complex delta/epsilon subunit N-terminal domain-containing protein</fullName>
    </recommendedName>
</protein>
<comment type="caution">
    <text evidence="1">The sequence shown here is derived from an EMBL/GenBank/DDBJ whole genome shotgun (WGS) entry which is preliminary data.</text>
</comment>
<keyword evidence="2" id="KW-1185">Reference proteome</keyword>
<reference evidence="1 2" key="1">
    <citation type="submission" date="2024-06" db="EMBL/GenBank/DDBJ databases">
        <title>Sorghum-associated microbial communities from plants grown in Nebraska, USA.</title>
        <authorList>
            <person name="Schachtman D."/>
        </authorList>
    </citation>
    <scope>NUCLEOTIDE SEQUENCE [LARGE SCALE GENOMIC DNA]</scope>
    <source>
        <strain evidence="1 2">1288</strain>
    </source>
</reference>
<evidence type="ECO:0000313" key="1">
    <source>
        <dbReference type="EMBL" id="MET3656510.1"/>
    </source>
</evidence>
<name>A0ABV2K602_SPOPS</name>
<proteinExistence type="predicted"/>